<dbReference type="EMBL" id="BLXT01002238">
    <property type="protein sequence ID" value="GFN92358.1"/>
    <property type="molecule type" value="Genomic_DNA"/>
</dbReference>
<comment type="caution">
    <text evidence="2">The sequence shown here is derived from an EMBL/GenBank/DDBJ whole genome shotgun (WGS) entry which is preliminary data.</text>
</comment>
<feature type="compositionally biased region" description="Polar residues" evidence="1">
    <location>
        <begin position="317"/>
        <end position="327"/>
    </location>
</feature>
<evidence type="ECO:0000256" key="1">
    <source>
        <dbReference type="SAM" id="MobiDB-lite"/>
    </source>
</evidence>
<feature type="region of interest" description="Disordered" evidence="1">
    <location>
        <begin position="98"/>
        <end position="136"/>
    </location>
</feature>
<dbReference type="Proteomes" id="UP000735302">
    <property type="component" value="Unassembled WGS sequence"/>
</dbReference>
<dbReference type="AlphaFoldDB" id="A0AAV3ZD94"/>
<feature type="region of interest" description="Disordered" evidence="1">
    <location>
        <begin position="230"/>
        <end position="252"/>
    </location>
</feature>
<reference evidence="2 3" key="1">
    <citation type="journal article" date="2021" name="Elife">
        <title>Chloroplast acquisition without the gene transfer in kleptoplastic sea slugs, Plakobranchus ocellatus.</title>
        <authorList>
            <person name="Maeda T."/>
            <person name="Takahashi S."/>
            <person name="Yoshida T."/>
            <person name="Shimamura S."/>
            <person name="Takaki Y."/>
            <person name="Nagai Y."/>
            <person name="Toyoda A."/>
            <person name="Suzuki Y."/>
            <person name="Arimoto A."/>
            <person name="Ishii H."/>
            <person name="Satoh N."/>
            <person name="Nishiyama T."/>
            <person name="Hasebe M."/>
            <person name="Maruyama T."/>
            <person name="Minagawa J."/>
            <person name="Obokata J."/>
            <person name="Shigenobu S."/>
        </authorList>
    </citation>
    <scope>NUCLEOTIDE SEQUENCE [LARGE SCALE GENOMIC DNA]</scope>
</reference>
<protein>
    <submittedName>
        <fullName evidence="2">Uncharacterized protein</fullName>
    </submittedName>
</protein>
<name>A0AAV3ZD94_9GAST</name>
<feature type="compositionally biased region" description="Low complexity" evidence="1">
    <location>
        <begin position="287"/>
        <end position="300"/>
    </location>
</feature>
<evidence type="ECO:0000313" key="2">
    <source>
        <dbReference type="EMBL" id="GFN92358.1"/>
    </source>
</evidence>
<organism evidence="2 3">
    <name type="scientific">Plakobranchus ocellatus</name>
    <dbReference type="NCBI Taxonomy" id="259542"/>
    <lineage>
        <taxon>Eukaryota</taxon>
        <taxon>Metazoa</taxon>
        <taxon>Spiralia</taxon>
        <taxon>Lophotrochozoa</taxon>
        <taxon>Mollusca</taxon>
        <taxon>Gastropoda</taxon>
        <taxon>Heterobranchia</taxon>
        <taxon>Euthyneura</taxon>
        <taxon>Panpulmonata</taxon>
        <taxon>Sacoglossa</taxon>
        <taxon>Placobranchoidea</taxon>
        <taxon>Plakobranchidae</taxon>
        <taxon>Plakobranchus</taxon>
    </lineage>
</organism>
<keyword evidence="3" id="KW-1185">Reference proteome</keyword>
<proteinExistence type="predicted"/>
<feature type="region of interest" description="Disordered" evidence="1">
    <location>
        <begin position="282"/>
        <end position="327"/>
    </location>
</feature>
<evidence type="ECO:0000313" key="3">
    <source>
        <dbReference type="Proteomes" id="UP000735302"/>
    </source>
</evidence>
<accession>A0AAV3ZD94</accession>
<gene>
    <name evidence="2" type="ORF">PoB_001886400</name>
</gene>
<feature type="compositionally biased region" description="Basic and acidic residues" evidence="1">
    <location>
        <begin position="230"/>
        <end position="242"/>
    </location>
</feature>
<sequence>MASYRENALTRKIRENNSVIRNKNHILKCTLKTMLDNPSRTSNRALCSLIGVCRRQCNGPVERVRPKRLLSVPPYELTDYVSVIPPPVTLKSLEKENHIEEQPSKPIKKPKPRNPVADSDLYSEPPSYHQSRSVLKDSKSKSGYACCSKAPSVHSKSVHNTPGLRSKPQNLQECSRRCCVAQAFSGMVPITMSPLCCPPPVKTLISKTKTSNQKTCTPIVRSYRCLSPRSDKKQKPLLDKKHMPPSTCAFESYQRPTSAPAKSCFSDRLDFICKGYNTSNRNDFEDSSANPPNSYPSNRSLHNRSHSRNTGRLGFKSNKTSSGRTGVNVQAFTRQAFEDGDRSSGQISKVIKTSEYSGRVRNDQPSITTWRTSKPIPFYNFATVNSRRSLNSENVLYS</sequence>